<evidence type="ECO:0000256" key="4">
    <source>
        <dbReference type="ARBA" id="ARBA00022737"/>
    </source>
</evidence>
<dbReference type="PROSITE" id="PS00223">
    <property type="entry name" value="ANNEXIN_1"/>
    <property type="match status" value="1"/>
</dbReference>
<keyword evidence="6 11" id="KW-0041">Annexin</keyword>
<dbReference type="GO" id="GO:0012506">
    <property type="term" value="C:vesicle membrane"/>
    <property type="evidence" value="ECO:0007669"/>
    <property type="project" value="TreeGrafter"/>
</dbReference>
<name>W6UQ91_ECHGR</name>
<reference evidence="12 13" key="1">
    <citation type="journal article" date="2013" name="Nat. Genet.">
        <title>The genome of the hydatid tapeworm Echinococcus granulosus.</title>
        <authorList>
            <person name="Zheng H."/>
            <person name="Zhang W."/>
            <person name="Zhang L."/>
            <person name="Zhang Z."/>
            <person name="Li J."/>
            <person name="Lu G."/>
            <person name="Zhu Y."/>
            <person name="Wang Y."/>
            <person name="Huang Y."/>
            <person name="Liu J."/>
            <person name="Kang H."/>
            <person name="Chen J."/>
            <person name="Wang L."/>
            <person name="Chen A."/>
            <person name="Yu S."/>
            <person name="Gao Z."/>
            <person name="Jin L."/>
            <person name="Gu W."/>
            <person name="Wang Z."/>
            <person name="Zhao L."/>
            <person name="Shi B."/>
            <person name="Wen H."/>
            <person name="Lin R."/>
            <person name="Jones M.K."/>
            <person name="Brejova B."/>
            <person name="Vinar T."/>
            <person name="Zhao G."/>
            <person name="McManus D.P."/>
            <person name="Chen Z."/>
            <person name="Zhou Y."/>
            <person name="Wang S."/>
        </authorList>
    </citation>
    <scope>NUCLEOTIDE SEQUENCE [LARGE SCALE GENOMIC DNA]</scope>
</reference>
<dbReference type="Proteomes" id="UP000019149">
    <property type="component" value="Unassembled WGS sequence"/>
</dbReference>
<evidence type="ECO:0000313" key="13">
    <source>
        <dbReference type="Proteomes" id="UP000019149"/>
    </source>
</evidence>
<dbReference type="InterPro" id="IPR001464">
    <property type="entry name" value="Annexin"/>
</dbReference>
<gene>
    <name evidence="12" type="ORF">EGR_01899</name>
</gene>
<dbReference type="STRING" id="6210.W6UQ91"/>
<organism evidence="12 13">
    <name type="scientific">Echinococcus granulosus</name>
    <name type="common">Hydatid tapeworm</name>
    <dbReference type="NCBI Taxonomy" id="6210"/>
    <lineage>
        <taxon>Eukaryota</taxon>
        <taxon>Metazoa</taxon>
        <taxon>Spiralia</taxon>
        <taxon>Lophotrochozoa</taxon>
        <taxon>Platyhelminthes</taxon>
        <taxon>Cestoda</taxon>
        <taxon>Eucestoda</taxon>
        <taxon>Cyclophyllidea</taxon>
        <taxon>Taeniidae</taxon>
        <taxon>Echinococcus</taxon>
        <taxon>Echinococcus granulosus group</taxon>
    </lineage>
</organism>
<evidence type="ECO:0000256" key="5">
    <source>
        <dbReference type="ARBA" id="ARBA00022837"/>
    </source>
</evidence>
<dbReference type="AlphaFoldDB" id="W6UQ91"/>
<dbReference type="GO" id="GO:0005737">
    <property type="term" value="C:cytoplasm"/>
    <property type="evidence" value="ECO:0007669"/>
    <property type="project" value="TreeGrafter"/>
</dbReference>
<dbReference type="SUPFAM" id="SSF47874">
    <property type="entry name" value="Annexin"/>
    <property type="match status" value="1"/>
</dbReference>
<comment type="domain">
    <text evidence="11">A pair of annexin repeats may form one binding site for calcium and phospholipid.</text>
</comment>
<dbReference type="InterPro" id="IPR018252">
    <property type="entry name" value="Annexin_repeat_CS"/>
</dbReference>
<dbReference type="Pfam" id="PF00191">
    <property type="entry name" value="Annexin"/>
    <property type="match status" value="4"/>
</dbReference>
<dbReference type="EMBL" id="APAU02000007">
    <property type="protein sequence ID" value="EUB63408.1"/>
    <property type="molecule type" value="Genomic_DNA"/>
</dbReference>
<dbReference type="InterPro" id="IPR018502">
    <property type="entry name" value="Annexin_repeat"/>
</dbReference>
<dbReference type="GO" id="GO:0001786">
    <property type="term" value="F:phosphatidylserine binding"/>
    <property type="evidence" value="ECO:0007669"/>
    <property type="project" value="TreeGrafter"/>
</dbReference>
<dbReference type="SMART" id="SM00335">
    <property type="entry name" value="ANX"/>
    <property type="match status" value="4"/>
</dbReference>
<dbReference type="GO" id="GO:0005509">
    <property type="term" value="F:calcium ion binding"/>
    <property type="evidence" value="ECO:0007669"/>
    <property type="project" value="InterPro"/>
</dbReference>
<comment type="function">
    <text evidence="8">Involved in reproduction of the worm. Involved in host-parasite interaction. Delivered into the host cell by means of parasite exosomes. Binds to acidic phospholipid membranes in a calcium-dependent manner in vitro. Causes aggregation of liposomes in the presence of calcium, but not in its absence. Likely to promote membrane fusion. May provide structural integrity within the tegument.</text>
</comment>
<evidence type="ECO:0000256" key="6">
    <source>
        <dbReference type="ARBA" id="ARBA00023216"/>
    </source>
</evidence>
<protein>
    <recommendedName>
        <fullName evidence="10 11">Annexin</fullName>
    </recommendedName>
</protein>
<dbReference type="PANTHER" id="PTHR10502:SF102">
    <property type="entry name" value="ANNEXIN B11"/>
    <property type="match status" value="1"/>
</dbReference>
<dbReference type="FunFam" id="1.10.220.10:FF:000001">
    <property type="entry name" value="Annexin"/>
    <property type="match status" value="1"/>
</dbReference>
<dbReference type="CTD" id="36337614"/>
<dbReference type="FunFam" id="1.10.220.10:FF:000004">
    <property type="entry name" value="Annexin"/>
    <property type="match status" value="1"/>
</dbReference>
<evidence type="ECO:0000313" key="12">
    <source>
        <dbReference type="EMBL" id="EUB63408.1"/>
    </source>
</evidence>
<dbReference type="GeneID" id="36337614"/>
<evidence type="ECO:0000256" key="11">
    <source>
        <dbReference type="RuleBase" id="RU003540"/>
    </source>
</evidence>
<dbReference type="Gene3D" id="1.10.220.10">
    <property type="entry name" value="Annexin"/>
    <property type="match status" value="4"/>
</dbReference>
<dbReference type="OrthoDB" id="37886at2759"/>
<accession>W6UQ91</accession>
<dbReference type="PROSITE" id="PS51897">
    <property type="entry name" value="ANNEXIN_2"/>
    <property type="match status" value="4"/>
</dbReference>
<dbReference type="FunFam" id="1.10.220.10:FF:000003">
    <property type="entry name" value="Annexin"/>
    <property type="match status" value="1"/>
</dbReference>
<evidence type="ECO:0000256" key="10">
    <source>
        <dbReference type="ARBA" id="ARBA00077076"/>
    </source>
</evidence>
<dbReference type="RefSeq" id="XP_024354604.1">
    <property type="nucleotide sequence ID" value="XM_024491148.1"/>
</dbReference>
<evidence type="ECO:0000256" key="2">
    <source>
        <dbReference type="ARBA" id="ARBA00004550"/>
    </source>
</evidence>
<dbReference type="GO" id="GO:0005886">
    <property type="term" value="C:plasma membrane"/>
    <property type="evidence" value="ECO:0007669"/>
    <property type="project" value="TreeGrafter"/>
</dbReference>
<dbReference type="KEGG" id="egl:EGR_01899"/>
<evidence type="ECO:0000256" key="3">
    <source>
        <dbReference type="ARBA" id="ARBA00007831"/>
    </source>
</evidence>
<dbReference type="GO" id="GO:0005576">
    <property type="term" value="C:extracellular region"/>
    <property type="evidence" value="ECO:0007669"/>
    <property type="project" value="UniProtKB-SubCell"/>
</dbReference>
<evidence type="ECO:0000256" key="8">
    <source>
        <dbReference type="ARBA" id="ARBA00059330"/>
    </source>
</evidence>
<comment type="caution">
    <text evidence="12">The sequence shown here is derived from an EMBL/GenBank/DDBJ whole genome shotgun (WGS) entry which is preliminary data.</text>
</comment>
<dbReference type="OMA" id="YCETLIT"/>
<dbReference type="GO" id="GO:0005634">
    <property type="term" value="C:nucleus"/>
    <property type="evidence" value="ECO:0007669"/>
    <property type="project" value="TreeGrafter"/>
</dbReference>
<evidence type="ECO:0000256" key="9">
    <source>
        <dbReference type="ARBA" id="ARBA00060393"/>
    </source>
</evidence>
<keyword evidence="5 11" id="KW-0106">Calcium</keyword>
<evidence type="ECO:0000256" key="1">
    <source>
        <dbReference type="ARBA" id="ARBA00004340"/>
    </source>
</evidence>
<comment type="similarity">
    <text evidence="3 11">Belongs to the annexin family.</text>
</comment>
<dbReference type="GO" id="GO:0043657">
    <property type="term" value="C:host cell"/>
    <property type="evidence" value="ECO:0007669"/>
    <property type="project" value="UniProtKB-SubCell"/>
</dbReference>
<comment type="subcellular location">
    <subcellularLocation>
        <location evidence="1">Host cell</location>
    </subcellularLocation>
    <subcellularLocation>
        <location evidence="2">Secreted</location>
        <location evidence="2">Extracellular exosome</location>
    </subcellularLocation>
    <subcellularLocation>
        <location evidence="9">Tegument</location>
    </subcellularLocation>
</comment>
<keyword evidence="13" id="KW-1185">Reference proteome</keyword>
<keyword evidence="7 11" id="KW-0111">Calcium/phospholipid-binding</keyword>
<keyword evidence="4 11" id="KW-0677">Repeat</keyword>
<dbReference type="GO" id="GO:0005544">
    <property type="term" value="F:calcium-dependent phospholipid binding"/>
    <property type="evidence" value="ECO:0007669"/>
    <property type="project" value="UniProtKB-KW"/>
</dbReference>
<sequence length="345" mass="38585">MDTISKTIGFAIAYNKGGSCGRLHDQTMNGRPTIRPFTPFNPDKDSEELRQAMKGIGTDEAKIIKVLANRSASQRKAIASRYLALYGKHLEKDLKSELKGNFEDVVLASLQEVAEMKACALRKAMKGAGTTERVLIQVIAVASNAEVQHIKQAYQTITERDLEKDIVSETSGDFRRILVAMLQAQRDENPHVNQAQVEVDVDTLYECGEGRIGTEESRFTQIFAQRSFPHIKEIIRTYTNTYKKTLIEAIKSETSGNYCETLITIASYAEDPIALFVNWLQESMAGMGTRDDDLIRLILSCAETNLEDIKEAYQRKTKKLLTNAIQSETSGDYKRMLVAIVEGNA</sequence>
<dbReference type="InterPro" id="IPR037104">
    <property type="entry name" value="Annexin_sf"/>
</dbReference>
<dbReference type="FunFam" id="1.10.220.10:FF:000002">
    <property type="entry name" value="Annexin"/>
    <property type="match status" value="1"/>
</dbReference>
<dbReference type="PRINTS" id="PR00196">
    <property type="entry name" value="ANNEXIN"/>
</dbReference>
<proteinExistence type="inferred from homology"/>
<dbReference type="PANTHER" id="PTHR10502">
    <property type="entry name" value="ANNEXIN"/>
    <property type="match status" value="1"/>
</dbReference>
<evidence type="ECO:0000256" key="7">
    <source>
        <dbReference type="ARBA" id="ARBA00023302"/>
    </source>
</evidence>